<keyword evidence="1" id="KW-1133">Transmembrane helix</keyword>
<proteinExistence type="predicted"/>
<feature type="transmembrane region" description="Helical" evidence="1">
    <location>
        <begin position="123"/>
        <end position="144"/>
    </location>
</feature>
<dbReference type="AlphaFoldDB" id="A0A7J5DW26"/>
<protein>
    <submittedName>
        <fullName evidence="2">Uncharacterized protein</fullName>
    </submittedName>
</protein>
<feature type="transmembrane region" description="Helical" evidence="1">
    <location>
        <begin position="308"/>
        <end position="329"/>
    </location>
</feature>
<accession>A0A7J5DW26</accession>
<gene>
    <name evidence="2" type="ORF">F9L07_21215</name>
</gene>
<feature type="transmembrane region" description="Helical" evidence="1">
    <location>
        <begin position="285"/>
        <end position="302"/>
    </location>
</feature>
<feature type="transmembrane region" description="Helical" evidence="1">
    <location>
        <begin position="150"/>
        <end position="169"/>
    </location>
</feature>
<keyword evidence="1" id="KW-0472">Membrane</keyword>
<feature type="transmembrane region" description="Helical" evidence="1">
    <location>
        <begin position="28"/>
        <end position="46"/>
    </location>
</feature>
<name>A0A7J5DW26_NOCSI</name>
<dbReference type="RefSeq" id="WP_151581709.1">
    <property type="nucleotide sequence ID" value="NZ_WBVM01000002.1"/>
</dbReference>
<evidence type="ECO:0000313" key="3">
    <source>
        <dbReference type="Proteomes" id="UP000449906"/>
    </source>
</evidence>
<feature type="transmembrane region" description="Helical" evidence="1">
    <location>
        <begin position="242"/>
        <end position="265"/>
    </location>
</feature>
<keyword evidence="1" id="KW-0812">Transmembrane</keyword>
<dbReference type="EMBL" id="WBVM01000002">
    <property type="protein sequence ID" value="KAB2809534.1"/>
    <property type="molecule type" value="Genomic_DNA"/>
</dbReference>
<feature type="transmembrane region" description="Helical" evidence="1">
    <location>
        <begin position="81"/>
        <end position="102"/>
    </location>
</feature>
<dbReference type="Proteomes" id="UP000449906">
    <property type="component" value="Unassembled WGS sequence"/>
</dbReference>
<sequence>MPADRPADARYLERLDAAIRSKRIKIRFSLLFTPLLAVLFSGLAFLSTHRDLGRSWGPAPLAEAARAWYSWSQGWASPAEAGTTALGLLTAALTLYVATSLTTLDHDRTSADGAASRLLLDDVTLVVCLSGSVACWILSAGAGWTAHAALGWAPAGAAAVVLSLLAACAESRQLYADRERWALVRAEAALAERLGLAAGAPADVPRPWVRTFPWRWGVLLAAGAAVPAVVRIGVRYPHDPDGVVLAGLLVVAVWLAVLCAAWSWWSSLGVAQVRYARVLPSDSGATGALLAGLVATVVLATLDVGDEWAVLSLALLALATAAPAVTGLADALRRRDLIRHLAAVRRELAGQPEPARTTEPAPDPAERVLSWSVDVGPLRVRRFAGPSDR</sequence>
<evidence type="ECO:0000313" key="2">
    <source>
        <dbReference type="EMBL" id="KAB2809534.1"/>
    </source>
</evidence>
<organism evidence="2 3">
    <name type="scientific">Nocardioides simplex</name>
    <name type="common">Arthrobacter simplex</name>
    <dbReference type="NCBI Taxonomy" id="2045"/>
    <lineage>
        <taxon>Bacteria</taxon>
        <taxon>Bacillati</taxon>
        <taxon>Actinomycetota</taxon>
        <taxon>Actinomycetes</taxon>
        <taxon>Propionibacteriales</taxon>
        <taxon>Nocardioidaceae</taxon>
        <taxon>Pimelobacter</taxon>
    </lineage>
</organism>
<reference evidence="2 3" key="1">
    <citation type="submission" date="2019-09" db="EMBL/GenBank/DDBJ databases">
        <title>Pimelobacter sp. isolated from Paulinella.</title>
        <authorList>
            <person name="Jeong S.E."/>
        </authorList>
    </citation>
    <scope>NUCLEOTIDE SEQUENCE [LARGE SCALE GENOMIC DNA]</scope>
    <source>
        <strain evidence="2 3">Pch-N</strain>
    </source>
</reference>
<comment type="caution">
    <text evidence="2">The sequence shown here is derived from an EMBL/GenBank/DDBJ whole genome shotgun (WGS) entry which is preliminary data.</text>
</comment>
<feature type="transmembrane region" description="Helical" evidence="1">
    <location>
        <begin position="216"/>
        <end position="236"/>
    </location>
</feature>
<evidence type="ECO:0000256" key="1">
    <source>
        <dbReference type="SAM" id="Phobius"/>
    </source>
</evidence>